<comment type="caution">
    <text evidence="1">The sequence shown here is derived from an EMBL/GenBank/DDBJ whole genome shotgun (WGS) entry which is preliminary data.</text>
</comment>
<sequence>MSLPANPSLRRLFFLLIASMIIFGTITAPSATKAAATGKLPKATWLWNTKLIETQTEELLAFSASEGIRMIYLQISTRVDIPHYKQFIYKANALGIQVHALNGAPNWALESNRSQLTSFMNWIRSYQASAVEEEQFTGVHVDIEPYLLPEWKNDINNVIKQWQSNVKYLTQEAANLKLPIAADLPFWLDKYAASDSEMSLSSWMISQFDSVTLMSYRDSADAVIKLAKEELQEAEKLNKRIYTGVETKYSSEGNQVSFYEEGYDYMNTQLLYLDQLGRAYSSYAGIAVHDLVGMMEMAQRSKP</sequence>
<dbReference type="EMBL" id="WNZW01000003">
    <property type="protein sequence ID" value="MUG45734.1"/>
    <property type="molecule type" value="Genomic_DNA"/>
</dbReference>
<name>A0A7X3CND9_9BACL</name>
<gene>
    <name evidence="1" type="ORF">GNP95_12105</name>
</gene>
<dbReference type="OrthoDB" id="7054537at2"/>
<evidence type="ECO:0000313" key="1">
    <source>
        <dbReference type="EMBL" id="MUG45734.1"/>
    </source>
</evidence>
<organism evidence="1 2">
    <name type="scientific">Paenibacillus woosongensis</name>
    <dbReference type="NCBI Taxonomy" id="307580"/>
    <lineage>
        <taxon>Bacteria</taxon>
        <taxon>Bacillati</taxon>
        <taxon>Bacillota</taxon>
        <taxon>Bacilli</taxon>
        <taxon>Bacillales</taxon>
        <taxon>Paenibacillaceae</taxon>
        <taxon>Paenibacillus</taxon>
    </lineage>
</organism>
<evidence type="ECO:0008006" key="3">
    <source>
        <dbReference type="Google" id="ProtNLM"/>
    </source>
</evidence>
<accession>A0A7X3CND9</accession>
<dbReference type="AlphaFoldDB" id="A0A7X3CND9"/>
<reference evidence="1 2" key="1">
    <citation type="submission" date="2019-11" db="EMBL/GenBank/DDBJ databases">
        <title>Draft genome sequences of five Paenibacillus species of dairy origin.</title>
        <authorList>
            <person name="Olajide A.M."/>
            <person name="Chen S."/>
            <person name="Lapointe G."/>
        </authorList>
    </citation>
    <scope>NUCLEOTIDE SEQUENCE [LARGE SCALE GENOMIC DNA]</scope>
    <source>
        <strain evidence="1 2">12CR55</strain>
    </source>
</reference>
<dbReference type="RefSeq" id="WP_155611128.1">
    <property type="nucleotide sequence ID" value="NZ_WNZW01000003.1"/>
</dbReference>
<proteinExistence type="predicted"/>
<evidence type="ECO:0000313" key="2">
    <source>
        <dbReference type="Proteomes" id="UP000447876"/>
    </source>
</evidence>
<dbReference type="Proteomes" id="UP000447876">
    <property type="component" value="Unassembled WGS sequence"/>
</dbReference>
<protein>
    <recommendedName>
        <fullName evidence="3">Amidase</fullName>
    </recommendedName>
</protein>